<proteinExistence type="predicted"/>
<dbReference type="AlphaFoldDB" id="A0A0W0FXL1"/>
<name>A0A0W0FXL1_MONRR</name>
<evidence type="ECO:0000313" key="2">
    <source>
        <dbReference type="Proteomes" id="UP000054988"/>
    </source>
</evidence>
<protein>
    <submittedName>
        <fullName evidence="1">Uncharacterized protein</fullName>
    </submittedName>
</protein>
<dbReference type="Proteomes" id="UP000054988">
    <property type="component" value="Unassembled WGS sequence"/>
</dbReference>
<gene>
    <name evidence="1" type="ORF">WG66_6365</name>
</gene>
<reference evidence="1 2" key="1">
    <citation type="submission" date="2015-12" db="EMBL/GenBank/DDBJ databases">
        <title>Draft genome sequence of Moniliophthora roreri, the causal agent of frosty pod rot of cacao.</title>
        <authorList>
            <person name="Aime M.C."/>
            <person name="Diaz-Valderrama J.R."/>
            <person name="Kijpornyongpan T."/>
            <person name="Phillips-Mora W."/>
        </authorList>
    </citation>
    <scope>NUCLEOTIDE SEQUENCE [LARGE SCALE GENOMIC DNA]</scope>
    <source>
        <strain evidence="1 2">MCA 2952</strain>
    </source>
</reference>
<accession>A0A0W0FXL1</accession>
<comment type="caution">
    <text evidence="1">The sequence shown here is derived from an EMBL/GenBank/DDBJ whole genome shotgun (WGS) entry which is preliminary data.</text>
</comment>
<evidence type="ECO:0000313" key="1">
    <source>
        <dbReference type="EMBL" id="KTB41056.1"/>
    </source>
</evidence>
<sequence length="37" mass="4336">MTKKLFRIISAHIIGVYYLITTKKSFGTTESSRWEKT</sequence>
<dbReference type="EMBL" id="LATX01001516">
    <property type="protein sequence ID" value="KTB41056.1"/>
    <property type="molecule type" value="Genomic_DNA"/>
</dbReference>
<organism evidence="1 2">
    <name type="scientific">Moniliophthora roreri</name>
    <name type="common">Frosty pod rot fungus</name>
    <name type="synonym">Monilia roreri</name>
    <dbReference type="NCBI Taxonomy" id="221103"/>
    <lineage>
        <taxon>Eukaryota</taxon>
        <taxon>Fungi</taxon>
        <taxon>Dikarya</taxon>
        <taxon>Basidiomycota</taxon>
        <taxon>Agaricomycotina</taxon>
        <taxon>Agaricomycetes</taxon>
        <taxon>Agaricomycetidae</taxon>
        <taxon>Agaricales</taxon>
        <taxon>Marasmiineae</taxon>
        <taxon>Marasmiaceae</taxon>
        <taxon>Moniliophthora</taxon>
    </lineage>
</organism>